<feature type="domain" description="Guanylate cyclase" evidence="2">
    <location>
        <begin position="22"/>
        <end position="117"/>
    </location>
</feature>
<dbReference type="InterPro" id="IPR001054">
    <property type="entry name" value="A/G_cyclase"/>
</dbReference>
<dbReference type="GO" id="GO:0035556">
    <property type="term" value="P:intracellular signal transduction"/>
    <property type="evidence" value="ECO:0007669"/>
    <property type="project" value="InterPro"/>
</dbReference>
<dbReference type="CDD" id="cd07302">
    <property type="entry name" value="CHD"/>
    <property type="match status" value="1"/>
</dbReference>
<keyword evidence="1" id="KW-0802">TPR repeat</keyword>
<feature type="repeat" description="TPR" evidence="1">
    <location>
        <begin position="415"/>
        <end position="448"/>
    </location>
</feature>
<dbReference type="PANTHER" id="PTHR43081:SF1">
    <property type="entry name" value="ADENYLATE CYCLASE, TERMINAL-DIFFERENTIATION SPECIFIC"/>
    <property type="match status" value="1"/>
</dbReference>
<sequence>MNALLQPSAPTPHPAAIPLLRTLVLCDLVDSTALTQRLGDQRAADLFRKHDRLARALLPLHGGREIDKTDGFLFMFERPVQAVAFALDYQRALRDLNEAEGSALAARVGIHVGDVFAWDNSPEDIARGAKPIEVEGLVKPITSRLMQLALPNQILLSGVAQALAHRAQGELGDRLETVRWRTYGRYRFKGVPDPIPVFEVGDEGFAPLKPPPWSGKAHREVPFWRRPATLGIEVAALLLMLAIPAWYLLRPAPAIAFAERDWVVVGDLNNLTGDVRFNDSIDTAFRIGLEQSRYVNVLSNLKARETVALMQRDPAKTAIDRSVGAEIALRDGARALILPTIAEIGGRVRVTAEVVDPNTQTTVWSESADGIGVESVLPSLDQVNQKLRVRLGEALATVSSESKPLDRVATGNLDALRAYNLGQRAFDVGNLKDALTFFNQAIALDPQFAFAHLMSAQTHGDLGDNAAATAAVEAAWALKDHLPARDAIYVEAMHKEFTAPSLAIGEFRKLSSLYPDYFSAHGHLAYLLWQYANDYDGAIAAAEKSASAQNPYRSVSEYLLGTLELGQERFAEAARHFEASGELKTNLRWLPVMVDVARGTTSPRAALEREKAKARGDDWSAMAALAADGGDLAAARAIIADARGKSKLADAFKLDVVERSLHSAFGAGEAVQRVDQASAASTPGDSAPDRAEAAFRAAFDAYVAAREKGAPRTKTALDAKPGDAPTVATMKTLARAQIALAQGNAQSALDILAGIAIDGTELYVVHVARMDAYAALGDHAKARDEALWLIAHRGRAYTEYNADWVARPFNVAQSNLAWLVAAEQSIALGDKAKAREYSAGFSMRWPTAGPAFAARMRKLEATP</sequence>
<dbReference type="GO" id="GO:0009190">
    <property type="term" value="P:cyclic nucleotide biosynthetic process"/>
    <property type="evidence" value="ECO:0007669"/>
    <property type="project" value="InterPro"/>
</dbReference>
<dbReference type="NCBIfam" id="TIGR04510">
    <property type="entry name" value="mod_pep_cyc"/>
    <property type="match status" value="1"/>
</dbReference>
<dbReference type="InterPro" id="IPR050697">
    <property type="entry name" value="Adenylyl/Guanylyl_Cyclase_3/4"/>
</dbReference>
<dbReference type="PROSITE" id="PS50125">
    <property type="entry name" value="GUANYLATE_CYCLASE_2"/>
    <property type="match status" value="1"/>
</dbReference>
<organism evidence="3 4">
    <name type="scientific">Dokdonella fugitiva</name>
    <dbReference type="NCBI Taxonomy" id="328517"/>
    <lineage>
        <taxon>Bacteria</taxon>
        <taxon>Pseudomonadati</taxon>
        <taxon>Pseudomonadota</taxon>
        <taxon>Gammaproteobacteria</taxon>
        <taxon>Lysobacterales</taxon>
        <taxon>Rhodanobacteraceae</taxon>
        <taxon>Dokdonella</taxon>
    </lineage>
</organism>
<evidence type="ECO:0000313" key="4">
    <source>
        <dbReference type="Proteomes" id="UP000294862"/>
    </source>
</evidence>
<dbReference type="OrthoDB" id="5928393at2"/>
<dbReference type="AlphaFoldDB" id="A0A4V2S396"/>
<evidence type="ECO:0000256" key="1">
    <source>
        <dbReference type="PROSITE-ProRule" id="PRU00339"/>
    </source>
</evidence>
<reference evidence="3 4" key="1">
    <citation type="journal article" date="2015" name="Stand. Genomic Sci.">
        <title>Genomic Encyclopedia of Bacterial and Archaeal Type Strains, Phase III: the genomes of soil and plant-associated and newly described type strains.</title>
        <authorList>
            <person name="Whitman W.B."/>
            <person name="Woyke T."/>
            <person name="Klenk H.P."/>
            <person name="Zhou Y."/>
            <person name="Lilburn T.G."/>
            <person name="Beck B.J."/>
            <person name="De Vos P."/>
            <person name="Vandamme P."/>
            <person name="Eisen J.A."/>
            <person name="Garrity G."/>
            <person name="Hugenholtz P."/>
            <person name="Kyrpides N.C."/>
        </authorList>
    </citation>
    <scope>NUCLEOTIDE SEQUENCE [LARGE SCALE GENOMIC DNA]</scope>
    <source>
        <strain evidence="3 4">A3</strain>
    </source>
</reference>
<dbReference type="PROSITE" id="PS50005">
    <property type="entry name" value="TPR"/>
    <property type="match status" value="1"/>
</dbReference>
<dbReference type="InterPro" id="IPR019734">
    <property type="entry name" value="TPR_rpt"/>
</dbReference>
<gene>
    <name evidence="3" type="ORF">EV148_101814</name>
</gene>
<proteinExistence type="predicted"/>
<dbReference type="SUPFAM" id="SSF48452">
    <property type="entry name" value="TPR-like"/>
    <property type="match status" value="1"/>
</dbReference>
<dbReference type="GO" id="GO:0004016">
    <property type="term" value="F:adenylate cyclase activity"/>
    <property type="evidence" value="ECO:0007669"/>
    <property type="project" value="UniProtKB-ARBA"/>
</dbReference>
<dbReference type="RefSeq" id="WP_131993776.1">
    <property type="nucleotide sequence ID" value="NZ_SLWQ01000001.1"/>
</dbReference>
<accession>A0A4V2S396</accession>
<dbReference type="Gene3D" id="1.25.40.10">
    <property type="entry name" value="Tetratricopeptide repeat domain"/>
    <property type="match status" value="2"/>
</dbReference>
<evidence type="ECO:0000259" key="2">
    <source>
        <dbReference type="PROSITE" id="PS50125"/>
    </source>
</evidence>
<name>A0A4V2S396_9GAMM</name>
<evidence type="ECO:0000313" key="3">
    <source>
        <dbReference type="EMBL" id="TCO43390.1"/>
    </source>
</evidence>
<dbReference type="SMART" id="SM00028">
    <property type="entry name" value="TPR"/>
    <property type="match status" value="2"/>
</dbReference>
<protein>
    <submittedName>
        <fullName evidence="3">Putative peptide modification system cyclase</fullName>
    </submittedName>
</protein>
<keyword evidence="4" id="KW-1185">Reference proteome</keyword>
<dbReference type="EMBL" id="SLWQ01000001">
    <property type="protein sequence ID" value="TCO43390.1"/>
    <property type="molecule type" value="Genomic_DNA"/>
</dbReference>
<dbReference type="Gene3D" id="3.30.70.1230">
    <property type="entry name" value="Nucleotide cyclase"/>
    <property type="match status" value="1"/>
</dbReference>
<dbReference type="InterPro" id="IPR011990">
    <property type="entry name" value="TPR-like_helical_dom_sf"/>
</dbReference>
<dbReference type="Proteomes" id="UP000294862">
    <property type="component" value="Unassembled WGS sequence"/>
</dbReference>
<dbReference type="InterPro" id="IPR030966">
    <property type="entry name" value="Mod_pep_cyc"/>
</dbReference>
<dbReference type="InterPro" id="IPR029787">
    <property type="entry name" value="Nucleotide_cyclase"/>
</dbReference>
<dbReference type="PANTHER" id="PTHR43081">
    <property type="entry name" value="ADENYLATE CYCLASE, TERMINAL-DIFFERENTIATION SPECIFIC-RELATED"/>
    <property type="match status" value="1"/>
</dbReference>
<comment type="caution">
    <text evidence="3">The sequence shown here is derived from an EMBL/GenBank/DDBJ whole genome shotgun (WGS) entry which is preliminary data.</text>
</comment>
<dbReference type="SUPFAM" id="SSF55073">
    <property type="entry name" value="Nucleotide cyclase"/>
    <property type="match status" value="1"/>
</dbReference>